<keyword evidence="5 8" id="KW-0067">ATP-binding</keyword>
<dbReference type="Pfam" id="PF08299">
    <property type="entry name" value="Bac_DnaA_C"/>
    <property type="match status" value="1"/>
</dbReference>
<organism evidence="14 15">
    <name type="scientific">Lacticaseibacillus pabuli</name>
    <dbReference type="NCBI Taxonomy" id="3025672"/>
    <lineage>
        <taxon>Bacteria</taxon>
        <taxon>Bacillati</taxon>
        <taxon>Bacillota</taxon>
        <taxon>Bacilli</taxon>
        <taxon>Lactobacillales</taxon>
        <taxon>Lactobacillaceae</taxon>
        <taxon>Lacticaseibacillus</taxon>
    </lineage>
</organism>
<dbReference type="Pfam" id="PF11638">
    <property type="entry name" value="DnaA_N"/>
    <property type="match status" value="1"/>
</dbReference>
<dbReference type="InterPro" id="IPR027417">
    <property type="entry name" value="P-loop_NTPase"/>
</dbReference>
<comment type="subcellular location">
    <subcellularLocation>
        <location evidence="8">Cytoplasm</location>
    </subcellularLocation>
</comment>
<dbReference type="Pfam" id="PF00308">
    <property type="entry name" value="Bac_DnaA"/>
    <property type="match status" value="1"/>
</dbReference>
<dbReference type="CDD" id="cd06571">
    <property type="entry name" value="Bac_DnaA_C"/>
    <property type="match status" value="1"/>
</dbReference>
<comment type="domain">
    <text evidence="8">Domain I is involved in oligomerization and binding regulators, domain II is flexibile and of varying length in different bacteria, domain III forms the AAA+ region, while domain IV binds dsDNA.</text>
</comment>
<evidence type="ECO:0000259" key="12">
    <source>
        <dbReference type="SMART" id="SM00382"/>
    </source>
</evidence>
<dbReference type="RefSeq" id="WP_274260296.1">
    <property type="nucleotide sequence ID" value="NZ_CP117884.1"/>
</dbReference>
<evidence type="ECO:0000313" key="15">
    <source>
        <dbReference type="Proteomes" id="UP001220377"/>
    </source>
</evidence>
<evidence type="ECO:0000256" key="9">
    <source>
        <dbReference type="NCBIfam" id="TIGR00362"/>
    </source>
</evidence>
<dbReference type="PANTHER" id="PTHR30050">
    <property type="entry name" value="CHROMOSOMAL REPLICATION INITIATOR PROTEIN DNAA"/>
    <property type="match status" value="1"/>
</dbReference>
<dbReference type="NCBIfam" id="TIGR00362">
    <property type="entry name" value="DnaA"/>
    <property type="match status" value="1"/>
</dbReference>
<keyword evidence="4 8" id="KW-0547">Nucleotide-binding</keyword>
<evidence type="ECO:0000256" key="3">
    <source>
        <dbReference type="ARBA" id="ARBA00022705"/>
    </source>
</evidence>
<keyword evidence="3 8" id="KW-0235">DNA replication</keyword>
<dbReference type="InterPro" id="IPR038454">
    <property type="entry name" value="DnaA_N_sf"/>
</dbReference>
<reference evidence="14 15" key="1">
    <citation type="submission" date="2023-02" db="EMBL/GenBank/DDBJ databases">
        <title>Genome sequence of Lacticaseibacillus sp. KACC 23028.</title>
        <authorList>
            <person name="Kim S."/>
            <person name="Heo J."/>
            <person name="Kwon S.-W."/>
        </authorList>
    </citation>
    <scope>NUCLEOTIDE SEQUENCE [LARGE SCALE GENOMIC DNA]</scope>
    <source>
        <strain evidence="14 15">KACC 23028</strain>
    </source>
</reference>
<evidence type="ECO:0000313" key="14">
    <source>
        <dbReference type="EMBL" id="WDF82666.1"/>
    </source>
</evidence>
<feature type="domain" description="Chromosomal replication initiator DnaA C-terminal" evidence="13">
    <location>
        <begin position="355"/>
        <end position="424"/>
    </location>
</feature>
<dbReference type="Gene3D" id="3.30.300.180">
    <property type="match status" value="1"/>
</dbReference>
<dbReference type="InterPro" id="IPR001957">
    <property type="entry name" value="Chromosome_initiator_DnaA"/>
</dbReference>
<comment type="function">
    <text evidence="8 10">Plays an essential role in the initiation and regulation of chromosomal replication. ATP-DnaA binds to the origin of replication (oriC) to initiate formation of the DNA replication initiation complex once per cell cycle. Binds the DnaA box (a 9 base pair repeat at the origin) and separates the double-stranded (ds)DNA. Forms a right-handed helical filament on oriC DNA; dsDNA binds to the exterior of the filament while single-stranded (ss)DNA is stabiized in the filament's interior. The ATP-DnaA-oriC complex binds and stabilizes one strand of the AT-rich DNA unwinding element (DUE), permitting loading of DNA polymerase. After initiation quickly degrades to an ADP-DnaA complex that is not apt for DNA replication. Binds acidic phospholipids.</text>
</comment>
<dbReference type="SUPFAM" id="SSF52540">
    <property type="entry name" value="P-loop containing nucleoside triphosphate hydrolases"/>
    <property type="match status" value="1"/>
</dbReference>
<feature type="binding site" evidence="8">
    <location>
        <position position="156"/>
    </location>
    <ligand>
        <name>ATP</name>
        <dbReference type="ChEBI" id="CHEBI:30616"/>
    </ligand>
</feature>
<feature type="region of interest" description="Domain I, interacts with DnaA modulators" evidence="8">
    <location>
        <begin position="1"/>
        <end position="88"/>
    </location>
</feature>
<evidence type="ECO:0000256" key="11">
    <source>
        <dbReference type="RuleBase" id="RU004227"/>
    </source>
</evidence>
<dbReference type="SMART" id="SM00382">
    <property type="entry name" value="AAA"/>
    <property type="match status" value="1"/>
</dbReference>
<dbReference type="InterPro" id="IPR003593">
    <property type="entry name" value="AAA+_ATPase"/>
</dbReference>
<dbReference type="EMBL" id="CP117884">
    <property type="protein sequence ID" value="WDF82666.1"/>
    <property type="molecule type" value="Genomic_DNA"/>
</dbReference>
<dbReference type="InterPro" id="IPR013159">
    <property type="entry name" value="DnaA_C"/>
</dbReference>
<evidence type="ECO:0000256" key="6">
    <source>
        <dbReference type="ARBA" id="ARBA00023121"/>
    </source>
</evidence>
<dbReference type="Proteomes" id="UP001220377">
    <property type="component" value="Chromosome"/>
</dbReference>
<feature type="binding site" evidence="8">
    <location>
        <position position="153"/>
    </location>
    <ligand>
        <name>ATP</name>
        <dbReference type="ChEBI" id="CHEBI:30616"/>
    </ligand>
</feature>
<dbReference type="InterPro" id="IPR024633">
    <property type="entry name" value="DnaA_N_dom"/>
</dbReference>
<dbReference type="CDD" id="cd00009">
    <property type="entry name" value="AAA"/>
    <property type="match status" value="1"/>
</dbReference>
<dbReference type="InterPro" id="IPR020591">
    <property type="entry name" value="Chromosome_initiator_DnaA-like"/>
</dbReference>
<feature type="binding site" evidence="8">
    <location>
        <position position="155"/>
    </location>
    <ligand>
        <name>ATP</name>
        <dbReference type="ChEBI" id="CHEBI:30616"/>
    </ligand>
</feature>
<keyword evidence="2 8" id="KW-0963">Cytoplasm</keyword>
<proteinExistence type="inferred from homology"/>
<evidence type="ECO:0000256" key="4">
    <source>
        <dbReference type="ARBA" id="ARBA00022741"/>
    </source>
</evidence>
<dbReference type="Gene3D" id="1.10.8.60">
    <property type="match status" value="1"/>
</dbReference>
<dbReference type="PROSITE" id="PS01008">
    <property type="entry name" value="DNAA"/>
    <property type="match status" value="1"/>
</dbReference>
<comment type="similarity">
    <text evidence="1 8 11">Belongs to the DnaA family.</text>
</comment>
<evidence type="ECO:0000256" key="7">
    <source>
        <dbReference type="ARBA" id="ARBA00023125"/>
    </source>
</evidence>
<dbReference type="SMART" id="SM00760">
    <property type="entry name" value="Bac_DnaA_C"/>
    <property type="match status" value="1"/>
</dbReference>
<evidence type="ECO:0000256" key="2">
    <source>
        <dbReference type="ARBA" id="ARBA00022490"/>
    </source>
</evidence>
<feature type="region of interest" description="Domain IV, binds dsDNA" evidence="8">
    <location>
        <begin position="327"/>
        <end position="449"/>
    </location>
</feature>
<evidence type="ECO:0000259" key="13">
    <source>
        <dbReference type="SMART" id="SM00760"/>
    </source>
</evidence>
<evidence type="ECO:0000256" key="10">
    <source>
        <dbReference type="RuleBase" id="RU000577"/>
    </source>
</evidence>
<name>A0ABY7WRD0_9LACO</name>
<feature type="binding site" evidence="8">
    <location>
        <position position="157"/>
    </location>
    <ligand>
        <name>ATP</name>
        <dbReference type="ChEBI" id="CHEBI:30616"/>
    </ligand>
</feature>
<comment type="caution">
    <text evidence="8">Lacks conserved residue(s) required for the propagation of feature annotation.</text>
</comment>
<dbReference type="HAMAP" id="MF_00377">
    <property type="entry name" value="DnaA_bact"/>
    <property type="match status" value="1"/>
</dbReference>
<dbReference type="SUPFAM" id="SSF48295">
    <property type="entry name" value="TrpR-like"/>
    <property type="match status" value="1"/>
</dbReference>
<dbReference type="PRINTS" id="PR00051">
    <property type="entry name" value="DNAA"/>
</dbReference>
<dbReference type="Gene3D" id="1.10.1750.10">
    <property type="match status" value="1"/>
</dbReference>
<keyword evidence="7 8" id="KW-0238">DNA-binding</keyword>
<feature type="domain" description="AAA+ ATPase" evidence="12">
    <location>
        <begin position="142"/>
        <end position="274"/>
    </location>
</feature>
<dbReference type="InterPro" id="IPR013317">
    <property type="entry name" value="DnaA_dom"/>
</dbReference>
<accession>A0ABY7WRD0</accession>
<comment type="subunit">
    <text evidence="8">Oligomerizes as a right-handed, spiral filament on DNA at oriC.</text>
</comment>
<gene>
    <name evidence="8 14" type="primary">dnaA</name>
    <name evidence="14" type="ORF">PQ472_00010</name>
</gene>
<dbReference type="Gene3D" id="3.40.50.300">
    <property type="entry name" value="P-loop containing nucleotide triphosphate hydrolases"/>
    <property type="match status" value="1"/>
</dbReference>
<protein>
    <recommendedName>
        <fullName evidence="8 9">Chromosomal replication initiator protein DnaA</fullName>
    </recommendedName>
</protein>
<evidence type="ECO:0000256" key="8">
    <source>
        <dbReference type="HAMAP-Rule" id="MF_00377"/>
    </source>
</evidence>
<dbReference type="InterPro" id="IPR010921">
    <property type="entry name" value="Trp_repressor/repl_initiator"/>
</dbReference>
<dbReference type="PANTHER" id="PTHR30050:SF2">
    <property type="entry name" value="CHROMOSOMAL REPLICATION INITIATOR PROTEIN DNAA"/>
    <property type="match status" value="1"/>
</dbReference>
<dbReference type="InterPro" id="IPR018312">
    <property type="entry name" value="Chromosome_initiator_DnaA_CS"/>
</dbReference>
<evidence type="ECO:0000256" key="5">
    <source>
        <dbReference type="ARBA" id="ARBA00022840"/>
    </source>
</evidence>
<keyword evidence="6 8" id="KW-0446">Lipid-binding</keyword>
<sequence>MSEMNDLWGQLVETFREKLSQVGFTTWIETAKPVSLNDGVLTIQVPDKLHRDYWQKNLATQVVTGAYAFDGTEISPVIVVAGENQPAAAAEPEFEEPNKPVPTYQVKSNLNSRYTFDEFVVGQGNQMAHAAALAVSDEPGTLYNPLFIYGGVGLGKTHLMQAIGHQILETSKTPKNVRYVTTENFTNDMINAIRTNKQEEFRQSYRQVDLLLVDDIQFLANKTETQNEFFNTFNTLFDNKKQIVMTSDRLPNEIPKLQDRLVSRFKWGLSVDITPPDLETRIAILSNKASDEDLQVPKDALNYIAGQIDSNVRELEGALLRVKAFASMKKEPITTRLVADALKSLNLSGKDAQLTIGEIQEVVAKYYNVSVADLKGRKRVKQIVMPRQIAMYLARELTENSLPRIGQEFGGKDHTTVIHACDKISNEVKADSDLKAAIVDLKNKLRNRG</sequence>
<keyword evidence="15" id="KW-1185">Reference proteome</keyword>
<evidence type="ECO:0000256" key="1">
    <source>
        <dbReference type="ARBA" id="ARBA00006583"/>
    </source>
</evidence>